<proteinExistence type="predicted"/>
<reference evidence="1" key="1">
    <citation type="submission" date="2014-11" db="EMBL/GenBank/DDBJ databases">
        <authorList>
            <person name="Amaro Gonzalez C."/>
        </authorList>
    </citation>
    <scope>NUCLEOTIDE SEQUENCE</scope>
</reference>
<evidence type="ECO:0000313" key="1">
    <source>
        <dbReference type="EMBL" id="JAH71123.1"/>
    </source>
</evidence>
<dbReference type="EMBL" id="GBXM01037454">
    <property type="protein sequence ID" value="JAH71123.1"/>
    <property type="molecule type" value="Transcribed_RNA"/>
</dbReference>
<name>A0A0E9V1I9_ANGAN</name>
<reference evidence="1" key="2">
    <citation type="journal article" date="2015" name="Fish Shellfish Immunol.">
        <title>Early steps in the European eel (Anguilla anguilla)-Vibrio vulnificus interaction in the gills: Role of the RtxA13 toxin.</title>
        <authorList>
            <person name="Callol A."/>
            <person name="Pajuelo D."/>
            <person name="Ebbesson L."/>
            <person name="Teles M."/>
            <person name="MacKenzie S."/>
            <person name="Amaro C."/>
        </authorList>
    </citation>
    <scope>NUCLEOTIDE SEQUENCE</scope>
</reference>
<protein>
    <submittedName>
        <fullName evidence="1">Uncharacterized protein</fullName>
    </submittedName>
</protein>
<accession>A0A0E9V1I9</accession>
<organism evidence="1">
    <name type="scientific">Anguilla anguilla</name>
    <name type="common">European freshwater eel</name>
    <name type="synonym">Muraena anguilla</name>
    <dbReference type="NCBI Taxonomy" id="7936"/>
    <lineage>
        <taxon>Eukaryota</taxon>
        <taxon>Metazoa</taxon>
        <taxon>Chordata</taxon>
        <taxon>Craniata</taxon>
        <taxon>Vertebrata</taxon>
        <taxon>Euteleostomi</taxon>
        <taxon>Actinopterygii</taxon>
        <taxon>Neopterygii</taxon>
        <taxon>Teleostei</taxon>
        <taxon>Anguilliformes</taxon>
        <taxon>Anguillidae</taxon>
        <taxon>Anguilla</taxon>
    </lineage>
</organism>
<sequence length="13" mass="1483">MFIFDSGTLSFDC</sequence>